<evidence type="ECO:0000256" key="5">
    <source>
        <dbReference type="ARBA" id="ARBA00022771"/>
    </source>
</evidence>
<dbReference type="GO" id="GO:0006289">
    <property type="term" value="P:nucleotide-excision repair"/>
    <property type="evidence" value="ECO:0007669"/>
    <property type="project" value="UniProtKB-UniRule"/>
</dbReference>
<keyword evidence="7 11" id="KW-0805">Transcription regulation</keyword>
<dbReference type="OrthoDB" id="17307at2759"/>
<name>A0A0L0FFF6_9EUKA</name>
<dbReference type="GO" id="GO:0005675">
    <property type="term" value="C:transcription factor TFIIH holo complex"/>
    <property type="evidence" value="ECO:0007669"/>
    <property type="project" value="UniProtKB-UniRule"/>
</dbReference>
<dbReference type="GO" id="GO:0006355">
    <property type="term" value="P:regulation of DNA-templated transcription"/>
    <property type="evidence" value="ECO:0007669"/>
    <property type="project" value="InterPro"/>
</dbReference>
<comment type="similarity">
    <text evidence="2 11">Belongs to the TFB4 family.</text>
</comment>
<dbReference type="Proteomes" id="UP000054560">
    <property type="component" value="Unassembled WGS sequence"/>
</dbReference>
<dbReference type="GO" id="GO:0000439">
    <property type="term" value="C:transcription factor TFIIH core complex"/>
    <property type="evidence" value="ECO:0007669"/>
    <property type="project" value="UniProtKB-UniRule"/>
</dbReference>
<protein>
    <submittedName>
        <fullName evidence="12">Uncharacterized protein</fullName>
    </submittedName>
</protein>
<evidence type="ECO:0000256" key="11">
    <source>
        <dbReference type="RuleBase" id="RU368090"/>
    </source>
</evidence>
<keyword evidence="3 11" id="KW-0479">Metal-binding</keyword>
<evidence type="ECO:0000256" key="3">
    <source>
        <dbReference type="ARBA" id="ARBA00022723"/>
    </source>
</evidence>
<dbReference type="PANTHER" id="PTHR12831">
    <property type="entry name" value="TRANSCRIPTION INITIATION FACTOR IIH TFIIH , POLYPEPTIDE 3-RELATED"/>
    <property type="match status" value="1"/>
</dbReference>
<dbReference type="InterPro" id="IPR036465">
    <property type="entry name" value="vWFA_dom_sf"/>
</dbReference>
<dbReference type="AlphaFoldDB" id="A0A0L0FFF6"/>
<organism evidence="12 13">
    <name type="scientific">Sphaeroforma arctica JP610</name>
    <dbReference type="NCBI Taxonomy" id="667725"/>
    <lineage>
        <taxon>Eukaryota</taxon>
        <taxon>Ichthyosporea</taxon>
        <taxon>Ichthyophonida</taxon>
        <taxon>Sphaeroforma</taxon>
    </lineage>
</organism>
<keyword evidence="10 11" id="KW-0539">Nucleus</keyword>
<dbReference type="RefSeq" id="XP_014149419.1">
    <property type="nucleotide sequence ID" value="XM_014293944.1"/>
</dbReference>
<proteinExistence type="inferred from homology"/>
<feature type="non-terminal residue" evidence="12">
    <location>
        <position position="91"/>
    </location>
</feature>
<keyword evidence="5 11" id="KW-0863">Zinc-finger</keyword>
<evidence type="ECO:0000256" key="8">
    <source>
        <dbReference type="ARBA" id="ARBA00023163"/>
    </source>
</evidence>
<dbReference type="EMBL" id="KQ243574">
    <property type="protein sequence ID" value="KNC75517.1"/>
    <property type="molecule type" value="Genomic_DNA"/>
</dbReference>
<dbReference type="Gene3D" id="3.40.50.410">
    <property type="entry name" value="von Willebrand factor, type A domain"/>
    <property type="match status" value="1"/>
</dbReference>
<evidence type="ECO:0000256" key="9">
    <source>
        <dbReference type="ARBA" id="ARBA00023204"/>
    </source>
</evidence>
<keyword evidence="6 11" id="KW-0862">Zinc</keyword>
<reference evidence="12 13" key="1">
    <citation type="submission" date="2011-02" db="EMBL/GenBank/DDBJ databases">
        <title>The Genome Sequence of Sphaeroforma arctica JP610.</title>
        <authorList>
            <consortium name="The Broad Institute Genome Sequencing Platform"/>
            <person name="Russ C."/>
            <person name="Cuomo C."/>
            <person name="Young S.K."/>
            <person name="Zeng Q."/>
            <person name="Gargeya S."/>
            <person name="Alvarado L."/>
            <person name="Berlin A."/>
            <person name="Chapman S.B."/>
            <person name="Chen Z."/>
            <person name="Freedman E."/>
            <person name="Gellesch M."/>
            <person name="Goldberg J."/>
            <person name="Griggs A."/>
            <person name="Gujja S."/>
            <person name="Heilman E."/>
            <person name="Heiman D."/>
            <person name="Howarth C."/>
            <person name="Mehta T."/>
            <person name="Neiman D."/>
            <person name="Pearson M."/>
            <person name="Roberts A."/>
            <person name="Saif S."/>
            <person name="Shea T."/>
            <person name="Shenoy N."/>
            <person name="Sisk P."/>
            <person name="Stolte C."/>
            <person name="Sykes S."/>
            <person name="White J."/>
            <person name="Yandava C."/>
            <person name="Burger G."/>
            <person name="Gray M.W."/>
            <person name="Holland P.W.H."/>
            <person name="King N."/>
            <person name="Lang F.B.F."/>
            <person name="Roger A.J."/>
            <person name="Ruiz-Trillo I."/>
            <person name="Haas B."/>
            <person name="Nusbaum C."/>
            <person name="Birren B."/>
        </authorList>
    </citation>
    <scope>NUCLEOTIDE SEQUENCE [LARGE SCALE GENOMIC DNA]</scope>
    <source>
        <strain evidence="12 13">JP610</strain>
    </source>
</reference>
<evidence type="ECO:0000256" key="6">
    <source>
        <dbReference type="ARBA" id="ARBA00022833"/>
    </source>
</evidence>
<dbReference type="GO" id="GO:0008270">
    <property type="term" value="F:zinc ion binding"/>
    <property type="evidence" value="ECO:0007669"/>
    <property type="project" value="UniProtKB-KW"/>
</dbReference>
<evidence type="ECO:0000313" key="12">
    <source>
        <dbReference type="EMBL" id="KNC75517.1"/>
    </source>
</evidence>
<accession>A0A0L0FFF6</accession>
<dbReference type="Pfam" id="PF03850">
    <property type="entry name" value="Tfb4"/>
    <property type="match status" value="1"/>
</dbReference>
<keyword evidence="4 11" id="KW-0227">DNA damage</keyword>
<evidence type="ECO:0000256" key="2">
    <source>
        <dbReference type="ARBA" id="ARBA00005273"/>
    </source>
</evidence>
<dbReference type="GeneID" id="25912464"/>
<evidence type="ECO:0000256" key="10">
    <source>
        <dbReference type="ARBA" id="ARBA00023242"/>
    </source>
</evidence>
<dbReference type="PANTHER" id="PTHR12831:SF0">
    <property type="entry name" value="GENERAL TRANSCRIPTION FACTOR IIH SUBUNIT 3"/>
    <property type="match status" value="1"/>
</dbReference>
<evidence type="ECO:0000313" key="13">
    <source>
        <dbReference type="Proteomes" id="UP000054560"/>
    </source>
</evidence>
<gene>
    <name evidence="12" type="ORF">SARC_11960</name>
</gene>
<evidence type="ECO:0000256" key="4">
    <source>
        <dbReference type="ARBA" id="ARBA00022763"/>
    </source>
</evidence>
<dbReference type="InterPro" id="IPR004600">
    <property type="entry name" value="TFIIH_Tfb4/GTF2H3"/>
</dbReference>
<evidence type="ECO:0000256" key="7">
    <source>
        <dbReference type="ARBA" id="ARBA00023015"/>
    </source>
</evidence>
<sequence>MDLAKKRTSQGPTRASDYLLVLVIDCSLYIWGDIGANSMVDGETNQTSFAACLDAVMVFLNAYLMLSQNHSIAIVASHAGGSALVYPEEVP</sequence>
<keyword evidence="9 11" id="KW-0234">DNA repair</keyword>
<keyword evidence="8 11" id="KW-0804">Transcription</keyword>
<comment type="subcellular location">
    <subcellularLocation>
        <location evidence="1 11">Nucleus</location>
    </subcellularLocation>
</comment>
<evidence type="ECO:0000256" key="1">
    <source>
        <dbReference type="ARBA" id="ARBA00004123"/>
    </source>
</evidence>
<keyword evidence="13" id="KW-1185">Reference proteome</keyword>